<name>A0ABT3IUU1_9BACT</name>
<comment type="similarity">
    <text evidence="1 2">Belongs to the cytochrome P450 family.</text>
</comment>
<dbReference type="RefSeq" id="WP_264734529.1">
    <property type="nucleotide sequence ID" value="NZ_JAPDNR010000001.1"/>
</dbReference>
<dbReference type="InterPro" id="IPR036396">
    <property type="entry name" value="Cyt_P450_sf"/>
</dbReference>
<dbReference type="PROSITE" id="PS00086">
    <property type="entry name" value="CYTOCHROME_P450"/>
    <property type="match status" value="1"/>
</dbReference>
<dbReference type="PANTHER" id="PTHR46696">
    <property type="entry name" value="P450, PUTATIVE (EUROFUNG)-RELATED"/>
    <property type="match status" value="1"/>
</dbReference>
<reference evidence="3 4" key="1">
    <citation type="submission" date="2022-10" db="EMBL/GenBank/DDBJ databases">
        <title>Chitinophaga nivalis PC15 sp. nov., isolated from Pyeongchang county, South Korea.</title>
        <authorList>
            <person name="Trinh H.N."/>
        </authorList>
    </citation>
    <scope>NUCLEOTIDE SEQUENCE [LARGE SCALE GENOMIC DNA]</scope>
    <source>
        <strain evidence="3 4">PC14</strain>
    </source>
</reference>
<keyword evidence="2" id="KW-0408">Iron</keyword>
<sequence length="398" mass="44978">MEKINSVPDSLLAPIPWFRQMQKDNPVFFDSRFTLFSGTTGAWHVFRYEDVAQVFRDHGSFTSAYIPKSANNVLLGESLIFKDPPDHTKLRKVLSKGLSPFLVNRMESTVVELTQQMLTPFLEKGEMDFMKDFADLLPLWIVMKILGIRDEDFEVVKNLSGTILASPEMTRDYEMFFKAQLEGKQFLEEVIRQHEVEPKNDFIGILLNSKIEDQSVSVLDMVSLSFSVMLGGVESTTAFLGNVMRALITYPDIQDQVRQQPADLPAMLNEVLRFYPSIFTFSRVAAKDVELGGQQIHKGDFMVPWLGATNFDDAIFPEPDVFDINRKNLGQILNFGHGIHYCPGEAVSRQEARAAFGYLLPQLSDIKLKEGAALTLHPSTTVNCLKSLPITFTYNGEK</sequence>
<keyword evidence="2" id="KW-0349">Heme</keyword>
<dbReference type="Proteomes" id="UP001207742">
    <property type="component" value="Unassembled WGS sequence"/>
</dbReference>
<evidence type="ECO:0000256" key="2">
    <source>
        <dbReference type="RuleBase" id="RU000461"/>
    </source>
</evidence>
<keyword evidence="2" id="KW-0479">Metal-binding</keyword>
<evidence type="ECO:0000313" key="3">
    <source>
        <dbReference type="EMBL" id="MCW3487724.1"/>
    </source>
</evidence>
<protein>
    <submittedName>
        <fullName evidence="3">Cytochrome P450</fullName>
    </submittedName>
</protein>
<dbReference type="EMBL" id="JAPDNS010000002">
    <property type="protein sequence ID" value="MCW3487724.1"/>
    <property type="molecule type" value="Genomic_DNA"/>
</dbReference>
<dbReference type="PRINTS" id="PR00359">
    <property type="entry name" value="BP450"/>
</dbReference>
<organism evidence="3 4">
    <name type="scientific">Chitinophaga nivalis</name>
    <dbReference type="NCBI Taxonomy" id="2991709"/>
    <lineage>
        <taxon>Bacteria</taxon>
        <taxon>Pseudomonadati</taxon>
        <taxon>Bacteroidota</taxon>
        <taxon>Chitinophagia</taxon>
        <taxon>Chitinophagales</taxon>
        <taxon>Chitinophagaceae</taxon>
        <taxon>Chitinophaga</taxon>
    </lineage>
</organism>
<dbReference type="InterPro" id="IPR001128">
    <property type="entry name" value="Cyt_P450"/>
</dbReference>
<keyword evidence="2" id="KW-0560">Oxidoreductase</keyword>
<proteinExistence type="inferred from homology"/>
<dbReference type="PANTHER" id="PTHR46696:SF1">
    <property type="entry name" value="CYTOCHROME P450 YJIB-RELATED"/>
    <property type="match status" value="1"/>
</dbReference>
<comment type="caution">
    <text evidence="3">The sequence shown here is derived from an EMBL/GenBank/DDBJ whole genome shotgun (WGS) entry which is preliminary data.</text>
</comment>
<evidence type="ECO:0000313" key="4">
    <source>
        <dbReference type="Proteomes" id="UP001207742"/>
    </source>
</evidence>
<gene>
    <name evidence="3" type="ORF">OL497_27775</name>
</gene>
<dbReference type="SUPFAM" id="SSF48264">
    <property type="entry name" value="Cytochrome P450"/>
    <property type="match status" value="1"/>
</dbReference>
<evidence type="ECO:0000256" key="1">
    <source>
        <dbReference type="ARBA" id="ARBA00010617"/>
    </source>
</evidence>
<keyword evidence="4" id="KW-1185">Reference proteome</keyword>
<dbReference type="Pfam" id="PF00067">
    <property type="entry name" value="p450"/>
    <property type="match status" value="2"/>
</dbReference>
<accession>A0ABT3IUU1</accession>
<keyword evidence="2" id="KW-0503">Monooxygenase</keyword>
<dbReference type="Gene3D" id="1.10.630.10">
    <property type="entry name" value="Cytochrome P450"/>
    <property type="match status" value="1"/>
</dbReference>
<dbReference type="InterPro" id="IPR002397">
    <property type="entry name" value="Cyt_P450_B"/>
</dbReference>
<dbReference type="PRINTS" id="PR00385">
    <property type="entry name" value="P450"/>
</dbReference>
<dbReference type="InterPro" id="IPR017972">
    <property type="entry name" value="Cyt_P450_CS"/>
</dbReference>